<proteinExistence type="predicted"/>
<comment type="caution">
    <text evidence="2">The sequence shown here is derived from an EMBL/GenBank/DDBJ whole genome shotgun (WGS) entry which is preliminary data.</text>
</comment>
<evidence type="ECO:0000313" key="3">
    <source>
        <dbReference type="Proteomes" id="UP000614490"/>
    </source>
</evidence>
<feature type="transmembrane region" description="Helical" evidence="1">
    <location>
        <begin position="31"/>
        <end position="58"/>
    </location>
</feature>
<name>A0A931MWG3_9BACI</name>
<sequence length="59" mass="6729">MNYNNKPFNDVIAHQQHIEGSPKTGRGRLPLFIRVIGYFLFGSFLLMMVVGVIGLFLFN</sequence>
<dbReference type="RefSeq" id="WP_197317956.1">
    <property type="nucleotide sequence ID" value="NZ_JADZSC010000003.1"/>
</dbReference>
<organism evidence="2 3">
    <name type="scientific">Halobacillus yeomjeoni</name>
    <dbReference type="NCBI Taxonomy" id="311194"/>
    <lineage>
        <taxon>Bacteria</taxon>
        <taxon>Bacillati</taxon>
        <taxon>Bacillota</taxon>
        <taxon>Bacilli</taxon>
        <taxon>Bacillales</taxon>
        <taxon>Bacillaceae</taxon>
        <taxon>Halobacillus</taxon>
    </lineage>
</organism>
<keyword evidence="1" id="KW-1133">Transmembrane helix</keyword>
<evidence type="ECO:0000256" key="1">
    <source>
        <dbReference type="SAM" id="Phobius"/>
    </source>
</evidence>
<keyword evidence="1" id="KW-0812">Transmembrane</keyword>
<dbReference type="AlphaFoldDB" id="A0A931MWG3"/>
<accession>A0A931MWG3</accession>
<dbReference type="EMBL" id="JADZSC010000003">
    <property type="protein sequence ID" value="MBH0231329.1"/>
    <property type="molecule type" value="Genomic_DNA"/>
</dbReference>
<protein>
    <submittedName>
        <fullName evidence="2">Uncharacterized protein</fullName>
    </submittedName>
</protein>
<evidence type="ECO:0000313" key="2">
    <source>
        <dbReference type="EMBL" id="MBH0231329.1"/>
    </source>
</evidence>
<gene>
    <name evidence="2" type="ORF">H0267_13960</name>
</gene>
<reference evidence="2 3" key="1">
    <citation type="journal article" date="2005" name="Int. J. Syst. Evol. Microbiol.">
        <title>Halobacillus yeomjeoni sp. nov., isolated from a marine solar saltern in Korea.</title>
        <authorList>
            <person name="Yoon J.H."/>
            <person name="Kang S.J."/>
            <person name="Lee C.H."/>
            <person name="Oh H.W."/>
            <person name="Oh T.K."/>
        </authorList>
    </citation>
    <scope>NUCLEOTIDE SEQUENCE [LARGE SCALE GENOMIC DNA]</scope>
    <source>
        <strain evidence="2 3">KCTC 3957</strain>
    </source>
</reference>
<keyword evidence="3" id="KW-1185">Reference proteome</keyword>
<dbReference type="Proteomes" id="UP000614490">
    <property type="component" value="Unassembled WGS sequence"/>
</dbReference>
<keyword evidence="1" id="KW-0472">Membrane</keyword>